<accession>A0A4U0XE93</accession>
<evidence type="ECO:0000256" key="1">
    <source>
        <dbReference type="SAM" id="Phobius"/>
    </source>
</evidence>
<feature type="transmembrane region" description="Helical" evidence="1">
    <location>
        <begin position="178"/>
        <end position="198"/>
    </location>
</feature>
<evidence type="ECO:0000313" key="3">
    <source>
        <dbReference type="Proteomes" id="UP000308768"/>
    </source>
</evidence>
<dbReference type="STRING" id="331657.A0A4U0XE93"/>
<dbReference type="PANTHER" id="PTHR28019">
    <property type="entry name" value="CELL MEMBRANE PROTEIN YLR413W-RELATED"/>
    <property type="match status" value="1"/>
</dbReference>
<dbReference type="InterPro" id="IPR052413">
    <property type="entry name" value="SUR7_domain"/>
</dbReference>
<dbReference type="GO" id="GO:0031505">
    <property type="term" value="P:fungal-type cell wall organization"/>
    <property type="evidence" value="ECO:0007669"/>
    <property type="project" value="TreeGrafter"/>
</dbReference>
<comment type="caution">
    <text evidence="2">The sequence shown here is derived from an EMBL/GenBank/DDBJ whole genome shotgun (WGS) entry which is preliminary data.</text>
</comment>
<dbReference type="AlphaFoldDB" id="A0A4U0XE93"/>
<reference evidence="2 3" key="1">
    <citation type="submission" date="2017-03" db="EMBL/GenBank/DDBJ databases">
        <title>Genomes of endolithic fungi from Antarctica.</title>
        <authorList>
            <person name="Coleine C."/>
            <person name="Masonjones S."/>
            <person name="Stajich J.E."/>
        </authorList>
    </citation>
    <scope>NUCLEOTIDE SEQUENCE [LARGE SCALE GENOMIC DNA]</scope>
    <source>
        <strain evidence="2 3">CCFEE 5187</strain>
    </source>
</reference>
<dbReference type="Proteomes" id="UP000308768">
    <property type="component" value="Unassembled WGS sequence"/>
</dbReference>
<keyword evidence="1" id="KW-1133">Transmembrane helix</keyword>
<feature type="transmembrane region" description="Helical" evidence="1">
    <location>
        <begin position="149"/>
        <end position="172"/>
    </location>
</feature>
<dbReference type="PANTHER" id="PTHR28019:SF7">
    <property type="entry name" value="SUR7 PROTEIN"/>
    <property type="match status" value="1"/>
</dbReference>
<protein>
    <submittedName>
        <fullName evidence="2">Uncharacterized protein</fullName>
    </submittedName>
</protein>
<dbReference type="GO" id="GO:0005886">
    <property type="term" value="C:plasma membrane"/>
    <property type="evidence" value="ECO:0007669"/>
    <property type="project" value="InterPro"/>
</dbReference>
<dbReference type="EMBL" id="NAJN01000310">
    <property type="protein sequence ID" value="TKA75142.1"/>
    <property type="molecule type" value="Genomic_DNA"/>
</dbReference>
<dbReference type="InterPro" id="IPR009571">
    <property type="entry name" value="SUR7/Rim9-like_fungi"/>
</dbReference>
<gene>
    <name evidence="2" type="ORF">B0A49_05299</name>
</gene>
<evidence type="ECO:0000313" key="2">
    <source>
        <dbReference type="EMBL" id="TKA75142.1"/>
    </source>
</evidence>
<keyword evidence="1" id="KW-0472">Membrane</keyword>
<keyword evidence="1" id="KW-0812">Transmembrane</keyword>
<proteinExistence type="predicted"/>
<sequence length="255" mass="26765">MEGYDILTLNTSRLGQTLLKTTSNPSSSNPLTSLLHNISSSISSSVNADANFLARSLGLHDFYSAHLLDYCEGYYEPSPITNASLPLSAIAKNVTACSNRTAFFHFNPTDALQAELSKTSPALNLATLNWPPAIQDGLEALRVAQKAAFLLYCVAAGTILLSVIASTIAIFTHGRLSAFVEILLSTLGFLAITLASALTTAVADRATATVNAQAAGVGVQAQRGGKFLAITWAAVGRERKRSLTAYVGGETGKVG</sequence>
<dbReference type="OrthoDB" id="4159154at2759"/>
<name>A0A4U0XE93_9PEZI</name>
<dbReference type="Pfam" id="PF06687">
    <property type="entry name" value="SUR7"/>
    <property type="match status" value="1"/>
</dbReference>
<dbReference type="GO" id="GO:0051285">
    <property type="term" value="C:cell cortex of cell tip"/>
    <property type="evidence" value="ECO:0007669"/>
    <property type="project" value="TreeGrafter"/>
</dbReference>
<keyword evidence="3" id="KW-1185">Reference proteome</keyword>
<organism evidence="2 3">
    <name type="scientific">Cryomyces minteri</name>
    <dbReference type="NCBI Taxonomy" id="331657"/>
    <lineage>
        <taxon>Eukaryota</taxon>
        <taxon>Fungi</taxon>
        <taxon>Dikarya</taxon>
        <taxon>Ascomycota</taxon>
        <taxon>Pezizomycotina</taxon>
        <taxon>Dothideomycetes</taxon>
        <taxon>Dothideomycetes incertae sedis</taxon>
        <taxon>Cryomyces</taxon>
    </lineage>
</organism>